<feature type="region of interest" description="Disordered" evidence="2">
    <location>
        <begin position="93"/>
        <end position="143"/>
    </location>
</feature>
<proteinExistence type="predicted"/>
<sequence>MLQKKTSKEIGDSMRRKYQVSTRVKHAQLQAVRRDFENFQMQKGEMANDYIGKVMSLAKANNVEEMQIDELQSSLLVHEQKLNHTSAIEEIKALKISTPGEASSSRSRGQRRGRGHGRGGREKNGYVGKSADLVRDDYDNKGKRHFDKSKVECYRCGRPEHYKNECYTRLKKEKRDQSNFAE</sequence>
<dbReference type="PANTHER" id="PTHR35317:SF27">
    <property type="entry name" value="RETROVIRUS-RELATED POL POLYPROTEIN FROM TRANSPOSON TNT 1-94"/>
    <property type="match status" value="1"/>
</dbReference>
<dbReference type="KEGG" id="cmos:111452551"/>
<dbReference type="GO" id="GO:0008270">
    <property type="term" value="F:zinc ion binding"/>
    <property type="evidence" value="ECO:0007669"/>
    <property type="project" value="UniProtKB-KW"/>
</dbReference>
<dbReference type="RefSeq" id="XP_022949097.1">
    <property type="nucleotide sequence ID" value="XM_023093329.1"/>
</dbReference>
<organism evidence="4 5">
    <name type="scientific">Cucurbita moschata</name>
    <name type="common">Winter crookneck squash</name>
    <name type="synonym">Cucurbita pepo var. moschata</name>
    <dbReference type="NCBI Taxonomy" id="3662"/>
    <lineage>
        <taxon>Eukaryota</taxon>
        <taxon>Viridiplantae</taxon>
        <taxon>Streptophyta</taxon>
        <taxon>Embryophyta</taxon>
        <taxon>Tracheophyta</taxon>
        <taxon>Spermatophyta</taxon>
        <taxon>Magnoliopsida</taxon>
        <taxon>eudicotyledons</taxon>
        <taxon>Gunneridae</taxon>
        <taxon>Pentapetalae</taxon>
        <taxon>rosids</taxon>
        <taxon>fabids</taxon>
        <taxon>Cucurbitales</taxon>
        <taxon>Cucurbitaceae</taxon>
        <taxon>Cucurbiteae</taxon>
        <taxon>Cucurbita</taxon>
    </lineage>
</organism>
<dbReference type="GeneID" id="111452551"/>
<dbReference type="Proteomes" id="UP000504609">
    <property type="component" value="Unplaced"/>
</dbReference>
<protein>
    <submittedName>
        <fullName evidence="5">GRB10-interacting GYF protein 1-like</fullName>
    </submittedName>
</protein>
<keyword evidence="1" id="KW-0863">Zinc-finger</keyword>
<accession>A0A6J1GB35</accession>
<gene>
    <name evidence="5" type="primary">LOC111452551</name>
</gene>
<feature type="region of interest" description="Disordered" evidence="2">
    <location>
        <begin position="1"/>
        <end position="21"/>
    </location>
</feature>
<evidence type="ECO:0000256" key="1">
    <source>
        <dbReference type="PROSITE-ProRule" id="PRU00047"/>
    </source>
</evidence>
<evidence type="ECO:0000256" key="2">
    <source>
        <dbReference type="SAM" id="MobiDB-lite"/>
    </source>
</evidence>
<keyword evidence="1" id="KW-0862">Zinc</keyword>
<keyword evidence="1" id="KW-0479">Metal-binding</keyword>
<keyword evidence="4" id="KW-1185">Reference proteome</keyword>
<reference evidence="5" key="1">
    <citation type="submission" date="2025-08" db="UniProtKB">
        <authorList>
            <consortium name="RefSeq"/>
        </authorList>
    </citation>
    <scope>IDENTIFICATION</scope>
    <source>
        <tissue evidence="5">Young leaves</tissue>
    </source>
</reference>
<evidence type="ECO:0000313" key="4">
    <source>
        <dbReference type="Proteomes" id="UP000504609"/>
    </source>
</evidence>
<dbReference type="InterPro" id="IPR001878">
    <property type="entry name" value="Znf_CCHC"/>
</dbReference>
<feature type="compositionally biased region" description="Basic residues" evidence="2">
    <location>
        <begin position="108"/>
        <end position="118"/>
    </location>
</feature>
<dbReference type="PANTHER" id="PTHR35317">
    <property type="entry name" value="OS04G0629600 PROTEIN"/>
    <property type="match status" value="1"/>
</dbReference>
<dbReference type="AlphaFoldDB" id="A0A6J1GB35"/>
<evidence type="ECO:0000313" key="5">
    <source>
        <dbReference type="RefSeq" id="XP_022949097.1"/>
    </source>
</evidence>
<dbReference type="GO" id="GO:0003676">
    <property type="term" value="F:nucleic acid binding"/>
    <property type="evidence" value="ECO:0007669"/>
    <property type="project" value="InterPro"/>
</dbReference>
<dbReference type="InterPro" id="IPR036875">
    <property type="entry name" value="Znf_CCHC_sf"/>
</dbReference>
<evidence type="ECO:0000259" key="3">
    <source>
        <dbReference type="PROSITE" id="PS50158"/>
    </source>
</evidence>
<feature type="compositionally biased region" description="Basic and acidic residues" evidence="2">
    <location>
        <begin position="1"/>
        <end position="15"/>
    </location>
</feature>
<dbReference type="SUPFAM" id="SSF57756">
    <property type="entry name" value="Retrovirus zinc finger-like domains"/>
    <property type="match status" value="1"/>
</dbReference>
<dbReference type="PROSITE" id="PS50158">
    <property type="entry name" value="ZF_CCHC"/>
    <property type="match status" value="1"/>
</dbReference>
<dbReference type="Gene3D" id="4.10.60.10">
    <property type="entry name" value="Zinc finger, CCHC-type"/>
    <property type="match status" value="1"/>
</dbReference>
<name>A0A6J1GB35_CUCMO</name>
<feature type="domain" description="CCHC-type" evidence="3">
    <location>
        <begin position="153"/>
        <end position="166"/>
    </location>
</feature>
<feature type="compositionally biased region" description="Basic and acidic residues" evidence="2">
    <location>
        <begin position="132"/>
        <end position="141"/>
    </location>
</feature>
<dbReference type="Pfam" id="PF00098">
    <property type="entry name" value="zf-CCHC"/>
    <property type="match status" value="1"/>
</dbReference>